<keyword evidence="1" id="KW-0521">NADP</keyword>
<dbReference type="STRING" id="158441.A0A226EV49"/>
<accession>A0A226EV49</accession>
<protein>
    <submittedName>
        <fullName evidence="4">Isoflavone reductase IRL</fullName>
    </submittedName>
</protein>
<comment type="caution">
    <text evidence="4">The sequence shown here is derived from an EMBL/GenBank/DDBJ whole genome shotgun (WGS) entry which is preliminary data.</text>
</comment>
<dbReference type="InterPro" id="IPR051609">
    <property type="entry name" value="NmrA/Isoflavone_reductase-like"/>
</dbReference>
<dbReference type="Pfam" id="PF05368">
    <property type="entry name" value="NmrA"/>
    <property type="match status" value="1"/>
</dbReference>
<name>A0A226EV49_FOLCA</name>
<keyword evidence="5" id="KW-1185">Reference proteome</keyword>
<organism evidence="4 5">
    <name type="scientific">Folsomia candida</name>
    <name type="common">Springtail</name>
    <dbReference type="NCBI Taxonomy" id="158441"/>
    <lineage>
        <taxon>Eukaryota</taxon>
        <taxon>Metazoa</taxon>
        <taxon>Ecdysozoa</taxon>
        <taxon>Arthropoda</taxon>
        <taxon>Hexapoda</taxon>
        <taxon>Collembola</taxon>
        <taxon>Entomobryomorpha</taxon>
        <taxon>Isotomoidea</taxon>
        <taxon>Isotomidae</taxon>
        <taxon>Proisotominae</taxon>
        <taxon>Folsomia</taxon>
    </lineage>
</organism>
<gene>
    <name evidence="4" type="ORF">Fcan01_05960</name>
</gene>
<dbReference type="OrthoDB" id="9974981at2759"/>
<feature type="domain" description="NmrA-like" evidence="3">
    <location>
        <begin position="6"/>
        <end position="298"/>
    </location>
</feature>
<dbReference type="PANTHER" id="PTHR47706">
    <property type="entry name" value="NMRA-LIKE FAMILY PROTEIN"/>
    <property type="match status" value="1"/>
</dbReference>
<dbReference type="OMA" id="QPEWEGK"/>
<evidence type="ECO:0000256" key="2">
    <source>
        <dbReference type="ARBA" id="ARBA00023002"/>
    </source>
</evidence>
<evidence type="ECO:0000313" key="4">
    <source>
        <dbReference type="EMBL" id="OXA60691.1"/>
    </source>
</evidence>
<dbReference type="InterPro" id="IPR008030">
    <property type="entry name" value="NmrA-like"/>
</dbReference>
<dbReference type="InterPro" id="IPR036291">
    <property type="entry name" value="NAD(P)-bd_dom_sf"/>
</dbReference>
<dbReference type="PANTHER" id="PTHR47706:SF9">
    <property type="entry name" value="NMRA-LIKE DOMAIN-CONTAINING PROTEIN-RELATED"/>
    <property type="match status" value="1"/>
</dbReference>
<dbReference type="GO" id="GO:0016491">
    <property type="term" value="F:oxidoreductase activity"/>
    <property type="evidence" value="ECO:0007669"/>
    <property type="project" value="UniProtKB-KW"/>
</dbReference>
<evidence type="ECO:0000256" key="1">
    <source>
        <dbReference type="ARBA" id="ARBA00022857"/>
    </source>
</evidence>
<proteinExistence type="predicted"/>
<dbReference type="EMBL" id="LNIX01000002">
    <property type="protein sequence ID" value="OXA60691.1"/>
    <property type="molecule type" value="Genomic_DNA"/>
</dbReference>
<dbReference type="SUPFAM" id="SSF51735">
    <property type="entry name" value="NAD(P)-binding Rossmann-fold domains"/>
    <property type="match status" value="1"/>
</dbReference>
<dbReference type="Proteomes" id="UP000198287">
    <property type="component" value="Unassembled WGS sequence"/>
</dbReference>
<reference evidence="4 5" key="1">
    <citation type="submission" date="2015-12" db="EMBL/GenBank/DDBJ databases">
        <title>The genome of Folsomia candida.</title>
        <authorList>
            <person name="Faddeeva A."/>
            <person name="Derks M.F."/>
            <person name="Anvar Y."/>
            <person name="Smit S."/>
            <person name="Van Straalen N."/>
            <person name="Roelofs D."/>
        </authorList>
    </citation>
    <scope>NUCLEOTIDE SEQUENCE [LARGE SCALE GENOMIC DNA]</scope>
    <source>
        <strain evidence="4 5">VU population</strain>
        <tissue evidence="4">Whole body</tissue>
    </source>
</reference>
<evidence type="ECO:0000313" key="5">
    <source>
        <dbReference type="Proteomes" id="UP000198287"/>
    </source>
</evidence>
<dbReference type="Gene3D" id="3.40.50.720">
    <property type="entry name" value="NAD(P)-binding Rossmann-like Domain"/>
    <property type="match status" value="1"/>
</dbReference>
<dbReference type="AlphaFoldDB" id="A0A226EV49"/>
<evidence type="ECO:0000259" key="3">
    <source>
        <dbReference type="Pfam" id="PF05368"/>
    </source>
</evidence>
<dbReference type="Gene3D" id="3.90.25.10">
    <property type="entry name" value="UDP-galactose 4-epimerase, domain 1"/>
    <property type="match status" value="1"/>
</dbReference>
<sequence length="311" mass="34361">MEEIKPKLAIIGATGYIGKFITAGFITALHANKLSELRVLSTKSSDITKGFADQGVKVQIVDFTATPTLVAAFTGIDIVVSTLGTGPGTKESKLAILDALAASKVKIYFPSEFGTNHYDRCKNYQHDVFEAKKDHFRQAQAKGIKTIALLCSLIMESSFGKWFGLDTAAEVWTLVGKGETPVAVCAEGDIGHFAVEAALKAFKDPTNFPDFVEVYSDMKTMKEYAQAFDNVAGRSTKLEFTPMEQALAHYESTHHQFEYLLQILFEEGAFDCSDAKNKGNELLNPGELVWKLKKIEEYAQETQGRPWKDFS</sequence>
<keyword evidence="2" id="KW-0560">Oxidoreductase</keyword>